<keyword evidence="2" id="KW-1185">Reference proteome</keyword>
<reference evidence="1 2" key="1">
    <citation type="submission" date="2014-10" db="EMBL/GenBank/DDBJ databases">
        <title>Draft genome of the hookworm Ancylostoma caninum.</title>
        <authorList>
            <person name="Mitreva M."/>
        </authorList>
    </citation>
    <scope>NUCLEOTIDE SEQUENCE [LARGE SCALE GENOMIC DNA]</scope>
    <source>
        <strain evidence="1 2">Baltimore</strain>
    </source>
</reference>
<dbReference type="AlphaFoldDB" id="A0A368FP58"/>
<evidence type="ECO:0000313" key="2">
    <source>
        <dbReference type="Proteomes" id="UP000252519"/>
    </source>
</evidence>
<sequence length="72" mass="7801">MDENGGVNLNTIAKRRFRAVAASCFRWKIGILYGRTTISTCYKAATATAAATTEEPTSQTLLSHISRLYGSS</sequence>
<organism evidence="1 2">
    <name type="scientific">Ancylostoma caninum</name>
    <name type="common">Dog hookworm</name>
    <dbReference type="NCBI Taxonomy" id="29170"/>
    <lineage>
        <taxon>Eukaryota</taxon>
        <taxon>Metazoa</taxon>
        <taxon>Ecdysozoa</taxon>
        <taxon>Nematoda</taxon>
        <taxon>Chromadorea</taxon>
        <taxon>Rhabditida</taxon>
        <taxon>Rhabditina</taxon>
        <taxon>Rhabditomorpha</taxon>
        <taxon>Strongyloidea</taxon>
        <taxon>Ancylostomatidae</taxon>
        <taxon>Ancylostomatinae</taxon>
        <taxon>Ancylostoma</taxon>
    </lineage>
</organism>
<proteinExistence type="predicted"/>
<evidence type="ECO:0000313" key="1">
    <source>
        <dbReference type="EMBL" id="RCN32809.1"/>
    </source>
</evidence>
<accession>A0A368FP58</accession>
<dbReference type="Proteomes" id="UP000252519">
    <property type="component" value="Unassembled WGS sequence"/>
</dbReference>
<gene>
    <name evidence="1" type="ORF">ANCCAN_21380</name>
</gene>
<comment type="caution">
    <text evidence="1">The sequence shown here is derived from an EMBL/GenBank/DDBJ whole genome shotgun (WGS) entry which is preliminary data.</text>
</comment>
<dbReference type="EMBL" id="JOJR01001026">
    <property type="protein sequence ID" value="RCN32809.1"/>
    <property type="molecule type" value="Genomic_DNA"/>
</dbReference>
<protein>
    <submittedName>
        <fullName evidence="1">Uncharacterized protein</fullName>
    </submittedName>
</protein>
<name>A0A368FP58_ANCCA</name>